<comment type="caution">
    <text evidence="1">The sequence shown here is derived from an EMBL/GenBank/DDBJ whole genome shotgun (WGS) entry which is preliminary data.</text>
</comment>
<dbReference type="EMBL" id="JBICZW010000002">
    <property type="protein sequence ID" value="MFG3187899.1"/>
    <property type="molecule type" value="Genomic_DNA"/>
</dbReference>
<name>A0ABW7BNU6_9ACTN</name>
<dbReference type="RefSeq" id="WP_189849430.1">
    <property type="nucleotide sequence ID" value="NZ_BMVV01000007.1"/>
</dbReference>
<reference evidence="1 2" key="1">
    <citation type="submission" date="2024-10" db="EMBL/GenBank/DDBJ databases">
        <title>The Natural Products Discovery Center: Release of the First 8490 Sequenced Strains for Exploring Actinobacteria Biosynthetic Diversity.</title>
        <authorList>
            <person name="Kalkreuter E."/>
            <person name="Kautsar S.A."/>
            <person name="Yang D."/>
            <person name="Bader C.D."/>
            <person name="Teijaro C.N."/>
            <person name="Fluegel L."/>
            <person name="Davis C.M."/>
            <person name="Simpson J.R."/>
            <person name="Lauterbach L."/>
            <person name="Steele A.D."/>
            <person name="Gui C."/>
            <person name="Meng S."/>
            <person name="Li G."/>
            <person name="Viehrig K."/>
            <person name="Ye F."/>
            <person name="Su P."/>
            <person name="Kiefer A.F."/>
            <person name="Nichols A."/>
            <person name="Cepeda A.J."/>
            <person name="Yan W."/>
            <person name="Fan B."/>
            <person name="Jiang Y."/>
            <person name="Adhikari A."/>
            <person name="Zheng C.-J."/>
            <person name="Schuster L."/>
            <person name="Cowan T.M."/>
            <person name="Smanski M.J."/>
            <person name="Chevrette M.G."/>
            <person name="De Carvalho L.P.S."/>
            <person name="Shen B."/>
        </authorList>
    </citation>
    <scope>NUCLEOTIDE SEQUENCE [LARGE SCALE GENOMIC DNA]</scope>
    <source>
        <strain evidence="1 2">NPDC048229</strain>
    </source>
</reference>
<proteinExistence type="predicted"/>
<gene>
    <name evidence="1" type="ORF">ACGFYS_03070</name>
</gene>
<accession>A0ABW7BNU6</accession>
<evidence type="ECO:0000313" key="1">
    <source>
        <dbReference type="EMBL" id="MFG3187899.1"/>
    </source>
</evidence>
<sequence>MADDNEDDESVTSITEDVLLEKAKKFEELLLEFTSDAVLLALPDWSAGKPNGDFGQILPGNPKQLNSAARVQAGFAAVCTQLEGALDKLQGVTKSGSINLRSVKEILGDTAGDAVDVTEMWEILGMIQRDAQQSGGSAPSPEK</sequence>
<dbReference type="Proteomes" id="UP001604282">
    <property type="component" value="Unassembled WGS sequence"/>
</dbReference>
<protein>
    <submittedName>
        <fullName evidence="1">Uncharacterized protein</fullName>
    </submittedName>
</protein>
<organism evidence="1 2">
    <name type="scientific">Streptomyces omiyaensis</name>
    <dbReference type="NCBI Taxonomy" id="68247"/>
    <lineage>
        <taxon>Bacteria</taxon>
        <taxon>Bacillati</taxon>
        <taxon>Actinomycetota</taxon>
        <taxon>Actinomycetes</taxon>
        <taxon>Kitasatosporales</taxon>
        <taxon>Streptomycetaceae</taxon>
        <taxon>Streptomyces</taxon>
    </lineage>
</organism>
<evidence type="ECO:0000313" key="2">
    <source>
        <dbReference type="Proteomes" id="UP001604282"/>
    </source>
</evidence>
<keyword evidence="2" id="KW-1185">Reference proteome</keyword>